<dbReference type="Gene3D" id="2.30.30.90">
    <property type="match status" value="1"/>
</dbReference>
<dbReference type="RefSeq" id="WP_008788746.1">
    <property type="nucleotide sequence ID" value="NZ_AKCB01000003.1"/>
</dbReference>
<reference evidence="3 4" key="1">
    <citation type="submission" date="2010-12" db="EMBL/GenBank/DDBJ databases">
        <title>The Genome Sequence of Coprobacillus sp. strain 29_1.</title>
        <authorList>
            <consortium name="The Broad Institute Genome Sequencing Platform"/>
            <person name="Earl A."/>
            <person name="Ward D."/>
            <person name="Feldgarden M."/>
            <person name="Gevers D."/>
            <person name="Daigneault M."/>
            <person name="Sibley C.D."/>
            <person name="White A."/>
            <person name="Strauss J."/>
            <person name="Allen-Vercoe E."/>
            <person name="Young S.K."/>
            <person name="Zeng Q."/>
            <person name="Gargeya S."/>
            <person name="Fitzgerald M."/>
            <person name="Haas B."/>
            <person name="Abouelleil A."/>
            <person name="Alvarado L."/>
            <person name="Arachchi H.M."/>
            <person name="Berlin A."/>
            <person name="Brown A."/>
            <person name="Chapman S.B."/>
            <person name="Chen Z."/>
            <person name="Dunbar C."/>
            <person name="Freedman E."/>
            <person name="Gearin G."/>
            <person name="Gellesch M."/>
            <person name="Goldberg J."/>
            <person name="Griggs A."/>
            <person name="Gujja S."/>
            <person name="Heilman E."/>
            <person name="Heiman D."/>
            <person name="Howarth C."/>
            <person name="Larson L."/>
            <person name="Lui A."/>
            <person name="MacDonald P.J.P."/>
            <person name="Mehta T."/>
            <person name="Montmayeur A."/>
            <person name="Murphy C."/>
            <person name="Neiman D."/>
            <person name="Pearson M."/>
            <person name="Priest M."/>
            <person name="Roberts A."/>
            <person name="Saif S."/>
            <person name="Shea T."/>
            <person name="Shenoy N."/>
            <person name="Sisk P."/>
            <person name="Stolte C."/>
            <person name="Sykes S."/>
            <person name="White J."/>
            <person name="Yandava C."/>
            <person name="Nusbaum C."/>
            <person name="Birren B."/>
        </authorList>
    </citation>
    <scope>NUCLEOTIDE SEQUENCE [LARGE SCALE GENOMIC DNA]</scope>
    <source>
        <strain evidence="3 4">29_1</strain>
    </source>
</reference>
<keyword evidence="1" id="KW-0408">Iron</keyword>
<dbReference type="GO" id="GO:0046914">
    <property type="term" value="F:transition metal ion binding"/>
    <property type="evidence" value="ECO:0007669"/>
    <property type="project" value="InterPro"/>
</dbReference>
<dbReference type="InterPro" id="IPR038157">
    <property type="entry name" value="FeoA_core_dom"/>
</dbReference>
<feature type="domain" description="Ferrous iron transporter FeoA-like" evidence="2">
    <location>
        <begin position="1"/>
        <end position="73"/>
    </location>
</feature>
<protein>
    <submittedName>
        <fullName evidence="3">Ferrous iron transporter A</fullName>
    </submittedName>
</protein>
<evidence type="ECO:0000259" key="2">
    <source>
        <dbReference type="SMART" id="SM00899"/>
    </source>
</evidence>
<dbReference type="OrthoDB" id="9811076at2"/>
<dbReference type="InterPro" id="IPR052713">
    <property type="entry name" value="FeoA"/>
</dbReference>
<dbReference type="InterPro" id="IPR008988">
    <property type="entry name" value="Transcriptional_repressor_C"/>
</dbReference>
<keyword evidence="4" id="KW-1185">Reference proteome</keyword>
<dbReference type="GeneID" id="78231238"/>
<comment type="caution">
    <text evidence="3">The sequence shown here is derived from an EMBL/GenBank/DDBJ whole genome shotgun (WGS) entry which is preliminary data.</text>
</comment>
<organism evidence="3 4">
    <name type="scientific">Coprobacillus cateniformis</name>
    <dbReference type="NCBI Taxonomy" id="100884"/>
    <lineage>
        <taxon>Bacteria</taxon>
        <taxon>Bacillati</taxon>
        <taxon>Bacillota</taxon>
        <taxon>Erysipelotrichia</taxon>
        <taxon>Erysipelotrichales</taxon>
        <taxon>Coprobacillaceae</taxon>
        <taxon>Coprobacillus</taxon>
    </lineage>
</organism>
<dbReference type="eggNOG" id="COG1918">
    <property type="taxonomic scope" value="Bacteria"/>
</dbReference>
<dbReference type="PANTHER" id="PTHR42954:SF2">
    <property type="entry name" value="FE(2+) TRANSPORT PROTEIN A"/>
    <property type="match status" value="1"/>
</dbReference>
<evidence type="ECO:0000313" key="4">
    <source>
        <dbReference type="Proteomes" id="UP000003157"/>
    </source>
</evidence>
<dbReference type="InterPro" id="IPR007167">
    <property type="entry name" value="Fe-transptr_FeoA-like"/>
</dbReference>
<gene>
    <name evidence="3" type="ORF">HMPREF9488_01638</name>
</gene>
<dbReference type="Pfam" id="PF04023">
    <property type="entry name" value="FeoA"/>
    <property type="match status" value="1"/>
</dbReference>
<accession>E7GA48</accession>
<dbReference type="SMART" id="SM00899">
    <property type="entry name" value="FeoA"/>
    <property type="match status" value="1"/>
</dbReference>
<dbReference type="STRING" id="100884.GCA_000269565_03480"/>
<dbReference type="HOGENOM" id="CLU_150646_12_4_9"/>
<dbReference type="EMBL" id="ADKX01000030">
    <property type="protein sequence ID" value="EFW05056.1"/>
    <property type="molecule type" value="Genomic_DNA"/>
</dbReference>
<name>E7GA48_9FIRM</name>
<sequence>MNLNDLPIGAKAKVATLTATNSMRRRLLDIGLINGTVVECLGRSPQGDPSAYFIRGAVIAIRSEDCQDIMIKDMMEAEKIEGRYPIKRTQKC</sequence>
<dbReference type="Proteomes" id="UP000003157">
    <property type="component" value="Unassembled WGS sequence"/>
</dbReference>
<dbReference type="SUPFAM" id="SSF50037">
    <property type="entry name" value="C-terminal domain of transcriptional repressors"/>
    <property type="match status" value="1"/>
</dbReference>
<evidence type="ECO:0000313" key="3">
    <source>
        <dbReference type="EMBL" id="EFW05056.1"/>
    </source>
</evidence>
<dbReference type="PANTHER" id="PTHR42954">
    <property type="entry name" value="FE(2+) TRANSPORT PROTEIN A"/>
    <property type="match status" value="1"/>
</dbReference>
<proteinExistence type="predicted"/>
<dbReference type="AlphaFoldDB" id="E7GA48"/>
<evidence type="ECO:0000256" key="1">
    <source>
        <dbReference type="ARBA" id="ARBA00023004"/>
    </source>
</evidence>